<sequence length="35" mass="4036">MYFYSGLVMVMLVMVWFAFGNVLVNVLGLSSRFIM</sequence>
<keyword evidence="1" id="KW-0812">Transmembrane</keyword>
<name>A0A8S5TCW1_9VIRU</name>
<keyword evidence="1" id="KW-1133">Transmembrane helix</keyword>
<proteinExistence type="predicted"/>
<accession>A0A8S5TCW1</accession>
<feature type="transmembrane region" description="Helical" evidence="1">
    <location>
        <begin position="6"/>
        <end position="29"/>
    </location>
</feature>
<evidence type="ECO:0000313" key="2">
    <source>
        <dbReference type="EMBL" id="DAF61113.1"/>
    </source>
</evidence>
<organism evidence="2">
    <name type="scientific">Phage sp. ctesc4</name>
    <dbReference type="NCBI Taxonomy" id="2828008"/>
    <lineage>
        <taxon>Viruses</taxon>
    </lineage>
</organism>
<keyword evidence="1" id="KW-0472">Membrane</keyword>
<reference evidence="2" key="1">
    <citation type="journal article" date="2021" name="Proc. Natl. Acad. Sci. U.S.A.">
        <title>A Catalog of Tens of Thousands of Viruses from Human Metagenomes Reveals Hidden Associations with Chronic Diseases.</title>
        <authorList>
            <person name="Tisza M.J."/>
            <person name="Buck C.B."/>
        </authorList>
    </citation>
    <scope>NUCLEOTIDE SEQUENCE</scope>
    <source>
        <strain evidence="2">Ctesc4</strain>
    </source>
</reference>
<dbReference type="EMBL" id="BK032802">
    <property type="protein sequence ID" value="DAF61113.1"/>
    <property type="molecule type" value="Genomic_DNA"/>
</dbReference>
<protein>
    <submittedName>
        <fullName evidence="2">Uncharacterized protein</fullName>
    </submittedName>
</protein>
<evidence type="ECO:0000256" key="1">
    <source>
        <dbReference type="SAM" id="Phobius"/>
    </source>
</evidence>